<keyword evidence="4 8" id="KW-1003">Cell membrane</keyword>
<dbReference type="Proteomes" id="UP001222800">
    <property type="component" value="Chromosome"/>
</dbReference>
<feature type="transmembrane region" description="Helical" evidence="8">
    <location>
        <begin position="155"/>
        <end position="178"/>
    </location>
</feature>
<dbReference type="EMBL" id="CP120733">
    <property type="protein sequence ID" value="WFD11213.1"/>
    <property type="molecule type" value="Genomic_DNA"/>
</dbReference>
<evidence type="ECO:0000256" key="4">
    <source>
        <dbReference type="ARBA" id="ARBA00022475"/>
    </source>
</evidence>
<organism evidence="10 11">
    <name type="scientific">Tepidibacter hydrothermalis</name>
    <dbReference type="NCBI Taxonomy" id="3036126"/>
    <lineage>
        <taxon>Bacteria</taxon>
        <taxon>Bacillati</taxon>
        <taxon>Bacillota</taxon>
        <taxon>Clostridia</taxon>
        <taxon>Peptostreptococcales</taxon>
        <taxon>Peptostreptococcaceae</taxon>
        <taxon>Tepidibacter</taxon>
    </lineage>
</organism>
<keyword evidence="5 8" id="KW-0812">Transmembrane</keyword>
<keyword evidence="7 8" id="KW-0472">Membrane</keyword>
<protein>
    <recommendedName>
        <fullName evidence="8">Phosphate transport system permease protein PstA</fullName>
    </recommendedName>
</protein>
<dbReference type="Pfam" id="PF00528">
    <property type="entry name" value="BPD_transp_1"/>
    <property type="match status" value="1"/>
</dbReference>
<dbReference type="SUPFAM" id="SSF161098">
    <property type="entry name" value="MetI-like"/>
    <property type="match status" value="1"/>
</dbReference>
<dbReference type="PANTHER" id="PTHR43470:SF5">
    <property type="entry name" value="PHOSPHATE TRANSPORT SYSTEM PERMEASE PROTEIN PSTA"/>
    <property type="match status" value="1"/>
</dbReference>
<dbReference type="InterPro" id="IPR005672">
    <property type="entry name" value="Phosphate_PstA"/>
</dbReference>
<evidence type="ECO:0000313" key="11">
    <source>
        <dbReference type="Proteomes" id="UP001222800"/>
    </source>
</evidence>
<comment type="subcellular location">
    <subcellularLocation>
        <location evidence="1 8">Cell membrane</location>
        <topology evidence="1 8">Multi-pass membrane protein</topology>
    </subcellularLocation>
</comment>
<name>A0ABY8EE41_9FIRM</name>
<sequence length="303" mass="33147">MNAIKLKNKEFINEKFNYNMNLKKRKIMNKIFHSILLASISLIILILIALFSDVFKKGISHVNVDFFLNYTSRIASKSGIRASILGSLWVNILTLLIAFPLGLGSAIYLEEYAPKNKLTNIIQVNISNLAGVPSIVYGILGLSLFVRTFGFGRSILSASLTMALLILPIIIVSSREALKTVPKELKEASYALGATKWDTITGVIIPYAIPGILTGTILAVSRAIGEAAPLVVVGGAAGIWFSPKGIFDEFTTLPLQIYNWASKPQAEFQNVASAGILVLLIVLISINLVAILLRNKYQDRIKQ</sequence>
<gene>
    <name evidence="10" type="primary">pstA</name>
    <name evidence="10" type="ORF">P4S50_03815</name>
</gene>
<dbReference type="RefSeq" id="WP_277733215.1">
    <property type="nucleotide sequence ID" value="NZ_CP120733.1"/>
</dbReference>
<feature type="transmembrane region" description="Helical" evidence="8">
    <location>
        <begin position="199"/>
        <end position="220"/>
    </location>
</feature>
<feature type="domain" description="ABC transmembrane type-1" evidence="9">
    <location>
        <begin position="84"/>
        <end position="290"/>
    </location>
</feature>
<feature type="transmembrane region" description="Helical" evidence="8">
    <location>
        <begin position="129"/>
        <end position="149"/>
    </location>
</feature>
<proteinExistence type="inferred from homology"/>
<evidence type="ECO:0000256" key="5">
    <source>
        <dbReference type="ARBA" id="ARBA00022692"/>
    </source>
</evidence>
<dbReference type="InterPro" id="IPR000515">
    <property type="entry name" value="MetI-like"/>
</dbReference>
<dbReference type="CDD" id="cd06261">
    <property type="entry name" value="TM_PBP2"/>
    <property type="match status" value="1"/>
</dbReference>
<evidence type="ECO:0000256" key="8">
    <source>
        <dbReference type="RuleBase" id="RU363043"/>
    </source>
</evidence>
<evidence type="ECO:0000256" key="6">
    <source>
        <dbReference type="ARBA" id="ARBA00022989"/>
    </source>
</evidence>
<comment type="similarity">
    <text evidence="2 8">Belongs to the binding-protein-dependent transport system permease family. CysTW subfamily.</text>
</comment>
<evidence type="ECO:0000256" key="7">
    <source>
        <dbReference type="ARBA" id="ARBA00023136"/>
    </source>
</evidence>
<dbReference type="NCBIfam" id="TIGR00974">
    <property type="entry name" value="3a0107s02c"/>
    <property type="match status" value="1"/>
</dbReference>
<dbReference type="InterPro" id="IPR035906">
    <property type="entry name" value="MetI-like_sf"/>
</dbReference>
<keyword evidence="3" id="KW-0813">Transport</keyword>
<dbReference type="Gene3D" id="1.10.3720.10">
    <property type="entry name" value="MetI-like"/>
    <property type="match status" value="1"/>
</dbReference>
<feature type="transmembrane region" description="Helical" evidence="8">
    <location>
        <begin position="31"/>
        <end position="51"/>
    </location>
</feature>
<evidence type="ECO:0000256" key="2">
    <source>
        <dbReference type="ARBA" id="ARBA00007069"/>
    </source>
</evidence>
<keyword evidence="11" id="KW-1185">Reference proteome</keyword>
<keyword evidence="6 8" id="KW-1133">Transmembrane helix</keyword>
<evidence type="ECO:0000313" key="10">
    <source>
        <dbReference type="EMBL" id="WFD11213.1"/>
    </source>
</evidence>
<evidence type="ECO:0000256" key="3">
    <source>
        <dbReference type="ARBA" id="ARBA00022448"/>
    </source>
</evidence>
<reference evidence="10 11" key="1">
    <citation type="submission" date="2023-03" db="EMBL/GenBank/DDBJ databases">
        <title>Complete genome sequence of Tepidibacter sp. SWIR-1, isolated from a deep-sea hydrothermal vent.</title>
        <authorList>
            <person name="Li X."/>
        </authorList>
    </citation>
    <scope>NUCLEOTIDE SEQUENCE [LARGE SCALE GENOMIC DNA]</scope>
    <source>
        <strain evidence="10 11">SWIR-1</strain>
    </source>
</reference>
<feature type="transmembrane region" description="Helical" evidence="8">
    <location>
        <begin position="88"/>
        <end position="109"/>
    </location>
</feature>
<evidence type="ECO:0000256" key="1">
    <source>
        <dbReference type="ARBA" id="ARBA00004651"/>
    </source>
</evidence>
<feature type="transmembrane region" description="Helical" evidence="8">
    <location>
        <begin position="271"/>
        <end position="293"/>
    </location>
</feature>
<dbReference type="PANTHER" id="PTHR43470">
    <property type="entry name" value="PHOSPHATE TRANSPORT SYSTEM PERMEASE PROTEIN PSTA-RELATED"/>
    <property type="match status" value="1"/>
</dbReference>
<evidence type="ECO:0000259" key="9">
    <source>
        <dbReference type="PROSITE" id="PS50928"/>
    </source>
</evidence>
<accession>A0ABY8EE41</accession>
<dbReference type="PROSITE" id="PS50928">
    <property type="entry name" value="ABC_TM1"/>
    <property type="match status" value="1"/>
</dbReference>